<dbReference type="Gene3D" id="3.40.50.300">
    <property type="entry name" value="P-loop containing nucleotide triphosphate hydrolases"/>
    <property type="match status" value="2"/>
</dbReference>
<dbReference type="PANTHER" id="PTHR32114">
    <property type="entry name" value="ABC TRANSPORTER ABCH.3"/>
    <property type="match status" value="1"/>
</dbReference>
<evidence type="ECO:0000256" key="1">
    <source>
        <dbReference type="ARBA" id="ARBA00006930"/>
    </source>
</evidence>
<evidence type="ECO:0000256" key="2">
    <source>
        <dbReference type="ARBA" id="ARBA00011322"/>
    </source>
</evidence>
<accession>A0A383S614</accession>
<dbReference type="Proteomes" id="UP000263928">
    <property type="component" value="Unassembled WGS sequence"/>
</dbReference>
<feature type="coiled-coil region" evidence="4">
    <location>
        <begin position="888"/>
        <end position="952"/>
    </location>
</feature>
<feature type="domain" description="Rad50/SbcC-type AAA" evidence="6">
    <location>
        <begin position="5"/>
        <end position="203"/>
    </location>
</feature>
<dbReference type="GO" id="GO:0016887">
    <property type="term" value="F:ATP hydrolysis activity"/>
    <property type="evidence" value="ECO:0007669"/>
    <property type="project" value="InterPro"/>
</dbReference>
<dbReference type="InterPro" id="IPR027417">
    <property type="entry name" value="P-loop_NTPase"/>
</dbReference>
<reference evidence="8" key="1">
    <citation type="submission" date="2018-08" db="EMBL/GenBank/DDBJ databases">
        <authorList>
            <person name="Hornung B."/>
        </authorList>
    </citation>
    <scope>NUCLEOTIDE SEQUENCE [LARGE SCALE GENOMIC DNA]</scope>
</reference>
<dbReference type="RefSeq" id="WP_119161516.1">
    <property type="nucleotide sequence ID" value="NZ_LR134442.1"/>
</dbReference>
<feature type="compositionally biased region" description="Basic residues" evidence="5">
    <location>
        <begin position="92"/>
        <end position="105"/>
    </location>
</feature>
<evidence type="ECO:0000259" key="6">
    <source>
        <dbReference type="Pfam" id="PF13476"/>
    </source>
</evidence>
<feature type="coiled-coil region" evidence="4">
    <location>
        <begin position="192"/>
        <end position="219"/>
    </location>
</feature>
<keyword evidence="7" id="KW-0378">Hydrolase</keyword>
<dbReference type="PANTHER" id="PTHR32114:SF2">
    <property type="entry name" value="ABC TRANSPORTER ABCH.3"/>
    <property type="match status" value="1"/>
</dbReference>
<dbReference type="GO" id="GO:0006302">
    <property type="term" value="P:double-strand break repair"/>
    <property type="evidence" value="ECO:0007669"/>
    <property type="project" value="InterPro"/>
</dbReference>
<keyword evidence="4" id="KW-0175">Coiled coil</keyword>
<organism evidence="7 8">
    <name type="scientific">Propionibacterium australiense</name>
    <dbReference type="NCBI Taxonomy" id="119981"/>
    <lineage>
        <taxon>Bacteria</taxon>
        <taxon>Bacillati</taxon>
        <taxon>Actinomycetota</taxon>
        <taxon>Actinomycetes</taxon>
        <taxon>Propionibacteriales</taxon>
        <taxon>Propionibacteriaceae</taxon>
        <taxon>Propionibacterium</taxon>
    </lineage>
</organism>
<evidence type="ECO:0000256" key="5">
    <source>
        <dbReference type="SAM" id="MobiDB-lite"/>
    </source>
</evidence>
<feature type="region of interest" description="Disordered" evidence="5">
    <location>
        <begin position="92"/>
        <end position="111"/>
    </location>
</feature>
<feature type="compositionally biased region" description="Basic and acidic residues" evidence="5">
    <location>
        <begin position="329"/>
        <end position="338"/>
    </location>
</feature>
<keyword evidence="7" id="KW-0269">Exonuclease</keyword>
<feature type="compositionally biased region" description="Gly residues" evidence="5">
    <location>
        <begin position="255"/>
        <end position="268"/>
    </location>
</feature>
<gene>
    <name evidence="7" type="ORF">PROPAUS_1077</name>
</gene>
<dbReference type="SUPFAM" id="SSF52540">
    <property type="entry name" value="P-loop containing nucleoside triphosphate hydrolases"/>
    <property type="match status" value="1"/>
</dbReference>
<protein>
    <recommendedName>
        <fullName evidence="3">Nuclease SbcCD subunit C</fullName>
    </recommendedName>
</protein>
<name>A0A383S614_9ACTN</name>
<feature type="region of interest" description="Disordered" evidence="5">
    <location>
        <begin position="226"/>
        <end position="371"/>
    </location>
</feature>
<evidence type="ECO:0000256" key="4">
    <source>
        <dbReference type="SAM" id="Coils"/>
    </source>
</evidence>
<keyword evidence="8" id="KW-1185">Reference proteome</keyword>
<evidence type="ECO:0000313" key="8">
    <source>
        <dbReference type="Proteomes" id="UP000263928"/>
    </source>
</evidence>
<dbReference type="GO" id="GO:0004527">
    <property type="term" value="F:exonuclease activity"/>
    <property type="evidence" value="ECO:0007669"/>
    <property type="project" value="UniProtKB-KW"/>
</dbReference>
<dbReference type="Pfam" id="PF13476">
    <property type="entry name" value="AAA_23"/>
    <property type="match status" value="1"/>
</dbReference>
<feature type="coiled-coil region" evidence="4">
    <location>
        <begin position="741"/>
        <end position="792"/>
    </location>
</feature>
<dbReference type="Pfam" id="PF13558">
    <property type="entry name" value="SbcC_Walker_B"/>
    <property type="match status" value="1"/>
</dbReference>
<evidence type="ECO:0000313" key="7">
    <source>
        <dbReference type="EMBL" id="SYZ33161.1"/>
    </source>
</evidence>
<feature type="coiled-coil region" evidence="4">
    <location>
        <begin position="566"/>
        <end position="597"/>
    </location>
</feature>
<keyword evidence="7" id="KW-0540">Nuclease</keyword>
<evidence type="ECO:0000256" key="3">
    <source>
        <dbReference type="ARBA" id="ARBA00013368"/>
    </source>
</evidence>
<dbReference type="AlphaFoldDB" id="A0A383S614"/>
<comment type="similarity">
    <text evidence="1">Belongs to the SMC family. SbcC subfamily.</text>
</comment>
<proteinExistence type="inferred from homology"/>
<comment type="subunit">
    <text evidence="2">Heterodimer of SbcC and SbcD.</text>
</comment>
<sequence length="1160" mass="122885">MQILRLELCGIGPYAGRAAIDFQALGENGLFLLEGPTGSGKTTIIDAVVFALYGQVSGSESSNDRLASTHLTPGTEPYVELVVDTSRGPYRVRRSPRYERPKRRGSGTTTENPRITLWKLSDPTDTEGVAVSSNIQEANVELRAAVGLSREQFTQTVVLPQGQFATFLRATAEERRGVLQQIFGTQVYESMADELKRLAREHSDRAQEARDRVGAATAEFCHAAWPDTAAGPDEPIAEPGGQLIGAGAPLTGQAQAGGEGPGATGHGGDAAETQPALFTDQEPSPAEGTADPAGDTGGDGDPHPVLASGGEPRAEHLTETARHVGQPPGDRRRDEPYPGHRAGAVEVDEAEDTGSPPAEPTGPSSTDDPQAMTAAVEAGEFSVLGPLATARLSVLQTRYEQLAEESGRAAGTADAAREAARQGHLLAADRERHARLLHEQAEHAARAEAIEASRERAELARRAARCAEPLRDDEAARARHESAADGWRRQAAEQAGRLGLRFPERFEAPGEQAGEAEPPEVDSVRDALAKALSEAEQASGALADLLDLERSLAERRAAVETRHAQAAEVAGQLAALRQEQDDLARQCEETAAEAEALAEPAEGLADARAAQQTAAARLQASLAAENDQQALARARHAESEARRKAESAAADHAAARTRWLDGLAGELAAELAAGRPCPVCGSLEHPSPAARPEDAPTRDDVEQLAEASAAQQQALMRAAAECDRIAGHLAEQQGLARGLTTEQAREAADDADRAVEQATAAATRRKRLGARIEELRAGAEQASSEITSLTARQAALAETVRAARAALADDEARVEDARAGFGSVAERAASITARIRAVTALQQGLDRLVQTRREYAVRHAAALSAMAREGFGEDPAQVTGAALPEAELAALTGRIAEYEARAAELRVQLADEQLVAAAQAPEPDLEALDAAAARAQQAAQAAQRRLGEAGAQLSHSRQASERLDGALAEYARIGPRAEPYLRMAELANATGKRNLMGVTLPTFVLRQRFEQVIDRANERLEAMTHGRYSLRRTDEREGRARRQGLGLVVVDHVPVDTERDPRTLSGGETFLASLAMALGLSDTVTSEAGGIELDSLFIDEGFGSLDSDALDTVMGQLEQLRAGGRCVGVISHVAEMKQRITERVSVRANPDGTSTLTTTS</sequence>
<dbReference type="EMBL" id="UNQJ01000005">
    <property type="protein sequence ID" value="SYZ33161.1"/>
    <property type="molecule type" value="Genomic_DNA"/>
</dbReference>
<dbReference type="InterPro" id="IPR038729">
    <property type="entry name" value="Rad50/SbcC_AAA"/>
</dbReference>
<feature type="compositionally biased region" description="Basic and acidic residues" evidence="5">
    <location>
        <begin position="312"/>
        <end position="322"/>
    </location>
</feature>